<dbReference type="PATRIC" id="fig|135826.4.peg.2828"/>
<dbReference type="OrthoDB" id="2429105at2"/>
<comment type="caution">
    <text evidence="1">The sequence shown here is derived from an EMBL/GenBank/DDBJ whole genome shotgun (WGS) entry which is preliminary data.</text>
</comment>
<evidence type="ECO:0000313" key="1">
    <source>
        <dbReference type="EMBL" id="KIL46717.1"/>
    </source>
</evidence>
<protein>
    <submittedName>
        <fullName evidence="1">Uncharacterized protein</fullName>
    </submittedName>
</protein>
<dbReference type="EMBL" id="JXRQ01000025">
    <property type="protein sequence ID" value="KIL46717.1"/>
    <property type="molecule type" value="Genomic_DNA"/>
</dbReference>
<accession>A0A0C2VCP6</accession>
<dbReference type="AlphaFoldDB" id="A0A0C2VCP6"/>
<sequence length="53" mass="6478">MQINNRIAVKDYEEYLKIYNKPDYVSNYFEGFNTQLDKYKKLINEEYSTRSLS</sequence>
<reference evidence="1 2" key="1">
    <citation type="submission" date="2015-01" db="EMBL/GenBank/DDBJ databases">
        <title>Genome sequence of Jeotgalibacillus alimentarius.</title>
        <authorList>
            <person name="Goh K.M."/>
            <person name="Chan K.-G."/>
            <person name="Yaakop A.S."/>
            <person name="Ee R."/>
            <person name="Gan H.M."/>
            <person name="Chan C.S."/>
        </authorList>
    </citation>
    <scope>NUCLEOTIDE SEQUENCE [LARGE SCALE GENOMIC DNA]</scope>
    <source>
        <strain evidence="1 2">YKJ-13</strain>
    </source>
</reference>
<proteinExistence type="predicted"/>
<name>A0A0C2VCP6_9BACL</name>
<organism evidence="1 2">
    <name type="scientific">Jeotgalibacillus alimentarius</name>
    <dbReference type="NCBI Taxonomy" id="135826"/>
    <lineage>
        <taxon>Bacteria</taxon>
        <taxon>Bacillati</taxon>
        <taxon>Bacillota</taxon>
        <taxon>Bacilli</taxon>
        <taxon>Bacillales</taxon>
        <taxon>Caryophanaceae</taxon>
        <taxon>Jeotgalibacillus</taxon>
    </lineage>
</organism>
<keyword evidence="2" id="KW-1185">Reference proteome</keyword>
<gene>
    <name evidence="1" type="ORF">KP77_28440</name>
</gene>
<dbReference type="Proteomes" id="UP000031950">
    <property type="component" value="Unassembled WGS sequence"/>
</dbReference>
<dbReference type="RefSeq" id="WP_160289534.1">
    <property type="nucleotide sequence ID" value="NZ_JXRQ01000025.1"/>
</dbReference>
<evidence type="ECO:0000313" key="2">
    <source>
        <dbReference type="Proteomes" id="UP000031950"/>
    </source>
</evidence>